<evidence type="ECO:0000256" key="1">
    <source>
        <dbReference type="PIRSR" id="PIRSR002703-1"/>
    </source>
</evidence>
<dbReference type="PANTHER" id="PTHR31013:SF2">
    <property type="entry name" value="THAUMATIN-LIKE PROTEIN"/>
    <property type="match status" value="1"/>
</dbReference>
<protein>
    <recommendedName>
        <fullName evidence="5">Thaumatin-like protein</fullName>
    </recommendedName>
</protein>
<comment type="caution">
    <text evidence="3">The sequence shown here is derived from an EMBL/GenBank/DDBJ whole genome shotgun (WGS) entry which is preliminary data.</text>
</comment>
<feature type="disulfide bond" evidence="1">
    <location>
        <begin position="134"/>
        <end position="203"/>
    </location>
</feature>
<evidence type="ECO:0000313" key="3">
    <source>
        <dbReference type="EMBL" id="KAG0583691.1"/>
    </source>
</evidence>
<dbReference type="AlphaFoldDB" id="A0A8T0ILC5"/>
<keyword evidence="1" id="KW-1015">Disulfide bond</keyword>
<organism evidence="3 4">
    <name type="scientific">Ceratodon purpureus</name>
    <name type="common">Fire moss</name>
    <name type="synonym">Dicranum purpureum</name>
    <dbReference type="NCBI Taxonomy" id="3225"/>
    <lineage>
        <taxon>Eukaryota</taxon>
        <taxon>Viridiplantae</taxon>
        <taxon>Streptophyta</taxon>
        <taxon>Embryophyta</taxon>
        <taxon>Bryophyta</taxon>
        <taxon>Bryophytina</taxon>
        <taxon>Bryopsida</taxon>
        <taxon>Dicranidae</taxon>
        <taxon>Pseudoditrichales</taxon>
        <taxon>Ditrichaceae</taxon>
        <taxon>Ceratodon</taxon>
    </lineage>
</organism>
<dbReference type="Proteomes" id="UP000822688">
    <property type="component" value="Chromosome 3"/>
</dbReference>
<dbReference type="PROSITE" id="PS51257">
    <property type="entry name" value="PROKAR_LIPOPROTEIN"/>
    <property type="match status" value="1"/>
</dbReference>
<feature type="signal peptide" evidence="2">
    <location>
        <begin position="1"/>
        <end position="22"/>
    </location>
</feature>
<dbReference type="PIRSF" id="PIRSF002703">
    <property type="entry name" value="Thaumatin"/>
    <property type="match status" value="1"/>
</dbReference>
<dbReference type="InterPro" id="IPR001938">
    <property type="entry name" value="Thaumatin"/>
</dbReference>
<feature type="disulfide bond" evidence="1">
    <location>
        <begin position="31"/>
        <end position="214"/>
    </location>
</feature>
<reference evidence="3" key="1">
    <citation type="submission" date="2020-06" db="EMBL/GenBank/DDBJ databases">
        <title>WGS assembly of Ceratodon purpureus strain R40.</title>
        <authorList>
            <person name="Carey S.B."/>
            <person name="Jenkins J."/>
            <person name="Shu S."/>
            <person name="Lovell J.T."/>
            <person name="Sreedasyam A."/>
            <person name="Maumus F."/>
            <person name="Tiley G.P."/>
            <person name="Fernandez-Pozo N."/>
            <person name="Barry K."/>
            <person name="Chen C."/>
            <person name="Wang M."/>
            <person name="Lipzen A."/>
            <person name="Daum C."/>
            <person name="Saski C.A."/>
            <person name="Payton A.C."/>
            <person name="Mcbreen J.C."/>
            <person name="Conrad R.E."/>
            <person name="Kollar L.M."/>
            <person name="Olsson S."/>
            <person name="Huttunen S."/>
            <person name="Landis J.B."/>
            <person name="Wickett N.J."/>
            <person name="Johnson M.G."/>
            <person name="Rensing S.A."/>
            <person name="Grimwood J."/>
            <person name="Schmutz J."/>
            <person name="Mcdaniel S.F."/>
        </authorList>
    </citation>
    <scope>NUCLEOTIDE SEQUENCE</scope>
    <source>
        <strain evidence="3">R40</strain>
    </source>
</reference>
<dbReference type="SMART" id="SM00205">
    <property type="entry name" value="THN"/>
    <property type="match status" value="1"/>
</dbReference>
<gene>
    <name evidence="3" type="ORF">KC19_3G155400</name>
</gene>
<feature type="chain" id="PRO_5035904906" description="Thaumatin-like protein" evidence="2">
    <location>
        <begin position="23"/>
        <end position="215"/>
    </location>
</feature>
<keyword evidence="4" id="KW-1185">Reference proteome</keyword>
<sequence length="215" mass="22429">MAKLQLAAVVLSLLAITSCVYATRINVRNQCSFAVTACDQGQGSGVTCYALQNGGQRQKDVGASWPGGLIWGFPSGSGDAGQGNAAKPQANLAEFTIGSNGQDYYDLSNVNAYNLPLMINPTNTNGDTRSGSHCGTLSCTINNLNSFCRAPNRLTGAPGNGCYNVDGPGNNPTAGTQAFKNACPNSYAYSKDDTRNPPVVYACKAGSDYEVVFCP</sequence>
<dbReference type="InterPro" id="IPR037176">
    <property type="entry name" value="Osmotin/thaumatin-like_sf"/>
</dbReference>
<dbReference type="PROSITE" id="PS51367">
    <property type="entry name" value="THAUMATIN_2"/>
    <property type="match status" value="1"/>
</dbReference>
<feature type="disulfide bond" evidence="1">
    <location>
        <begin position="139"/>
        <end position="183"/>
    </location>
</feature>
<evidence type="ECO:0000256" key="2">
    <source>
        <dbReference type="SAM" id="SignalP"/>
    </source>
</evidence>
<dbReference type="Gene3D" id="2.60.110.10">
    <property type="entry name" value="Thaumatin"/>
    <property type="match status" value="1"/>
</dbReference>
<accession>A0A8T0ILC5</accession>
<name>A0A8T0ILC5_CERPU</name>
<dbReference type="SUPFAM" id="SSF49870">
    <property type="entry name" value="Osmotin, thaumatin-like protein"/>
    <property type="match status" value="1"/>
</dbReference>
<dbReference type="EMBL" id="CM026423">
    <property type="protein sequence ID" value="KAG0583691.1"/>
    <property type="molecule type" value="Genomic_DNA"/>
</dbReference>
<dbReference type="PANTHER" id="PTHR31013">
    <property type="entry name" value="THAUMATIN FAMILY PROTEIN-RELATED"/>
    <property type="match status" value="1"/>
</dbReference>
<evidence type="ECO:0000313" key="4">
    <source>
        <dbReference type="Proteomes" id="UP000822688"/>
    </source>
</evidence>
<proteinExistence type="predicted"/>
<dbReference type="PRINTS" id="PR00347">
    <property type="entry name" value="THAUMATIN"/>
</dbReference>
<dbReference type="Pfam" id="PF00314">
    <property type="entry name" value="Thaumatin"/>
    <property type="match status" value="1"/>
</dbReference>
<keyword evidence="2" id="KW-0732">Signal</keyword>
<evidence type="ECO:0008006" key="5">
    <source>
        <dbReference type="Google" id="ProtNLM"/>
    </source>
</evidence>